<name>A0AAD5R482_PARTN</name>
<organism evidence="11 12">
    <name type="scientific">Parelaphostrongylus tenuis</name>
    <name type="common">Meningeal worm</name>
    <dbReference type="NCBI Taxonomy" id="148309"/>
    <lineage>
        <taxon>Eukaryota</taxon>
        <taxon>Metazoa</taxon>
        <taxon>Ecdysozoa</taxon>
        <taxon>Nematoda</taxon>
        <taxon>Chromadorea</taxon>
        <taxon>Rhabditida</taxon>
        <taxon>Rhabditina</taxon>
        <taxon>Rhabditomorpha</taxon>
        <taxon>Strongyloidea</taxon>
        <taxon>Metastrongylidae</taxon>
        <taxon>Parelaphostrongylus</taxon>
    </lineage>
</organism>
<evidence type="ECO:0000256" key="8">
    <source>
        <dbReference type="ARBA" id="ARBA00022989"/>
    </source>
</evidence>
<dbReference type="EMBL" id="JAHQIW010006493">
    <property type="protein sequence ID" value="KAJ1369316.1"/>
    <property type="molecule type" value="Genomic_DNA"/>
</dbReference>
<evidence type="ECO:0000259" key="10">
    <source>
        <dbReference type="PROSITE" id="PS51292"/>
    </source>
</evidence>
<evidence type="ECO:0000256" key="9">
    <source>
        <dbReference type="ARBA" id="ARBA00023136"/>
    </source>
</evidence>
<keyword evidence="6" id="KW-0833">Ubl conjugation pathway</keyword>
<evidence type="ECO:0000256" key="6">
    <source>
        <dbReference type="ARBA" id="ARBA00022786"/>
    </source>
</evidence>
<comment type="subcellular location">
    <subcellularLocation>
        <location evidence="1">Membrane</location>
        <topology evidence="1">Multi-pass membrane protein</topology>
    </subcellularLocation>
</comment>
<proteinExistence type="predicted"/>
<sequence length="162" mass="17991">MVVLSSTMDSSLGPAVCRVCLSGETSIPYHGKAPGEPLISPCHCKGTMGLYHRSCLEHWLATSHTQCCEICKFRYEIKRRKQGIISYLRANSWFKTGDDPRSIGSDCACLLMLIPLTLGGSALCIHSIGVRLRRVNENGDLENVHGESFYQRLPFNVMSSLR</sequence>
<dbReference type="AlphaFoldDB" id="A0AAD5R482"/>
<dbReference type="GO" id="GO:0016020">
    <property type="term" value="C:membrane"/>
    <property type="evidence" value="ECO:0007669"/>
    <property type="project" value="UniProtKB-SubCell"/>
</dbReference>
<keyword evidence="9" id="KW-0472">Membrane</keyword>
<dbReference type="InterPro" id="IPR013083">
    <property type="entry name" value="Znf_RING/FYVE/PHD"/>
</dbReference>
<keyword evidence="4" id="KW-0479">Metal-binding</keyword>
<evidence type="ECO:0000256" key="2">
    <source>
        <dbReference type="ARBA" id="ARBA00022679"/>
    </source>
</evidence>
<dbReference type="PANTHER" id="PTHR46065">
    <property type="entry name" value="E3 UBIQUITIN-PROTEIN LIGASE MARCH 2/3 FAMILY MEMBER"/>
    <property type="match status" value="1"/>
</dbReference>
<comment type="caution">
    <text evidence="11">The sequence shown here is derived from an EMBL/GenBank/DDBJ whole genome shotgun (WGS) entry which is preliminary data.</text>
</comment>
<dbReference type="Proteomes" id="UP001196413">
    <property type="component" value="Unassembled WGS sequence"/>
</dbReference>
<feature type="domain" description="RING-CH-type" evidence="10">
    <location>
        <begin position="9"/>
        <end position="78"/>
    </location>
</feature>
<evidence type="ECO:0000313" key="12">
    <source>
        <dbReference type="Proteomes" id="UP001196413"/>
    </source>
</evidence>
<keyword evidence="3" id="KW-0812">Transmembrane</keyword>
<keyword evidence="5" id="KW-0863">Zinc-finger</keyword>
<keyword evidence="8" id="KW-1133">Transmembrane helix</keyword>
<evidence type="ECO:0000256" key="3">
    <source>
        <dbReference type="ARBA" id="ARBA00022692"/>
    </source>
</evidence>
<dbReference type="InterPro" id="IPR011016">
    <property type="entry name" value="Znf_RING-CH"/>
</dbReference>
<dbReference type="PANTHER" id="PTHR46065:SF5">
    <property type="entry name" value="RING-CH-TYPE DOMAIN-CONTAINING PROTEIN"/>
    <property type="match status" value="1"/>
</dbReference>
<keyword evidence="12" id="KW-1185">Reference proteome</keyword>
<dbReference type="GO" id="GO:0016567">
    <property type="term" value="P:protein ubiquitination"/>
    <property type="evidence" value="ECO:0007669"/>
    <property type="project" value="TreeGrafter"/>
</dbReference>
<protein>
    <recommendedName>
        <fullName evidence="10">RING-CH-type domain-containing protein</fullName>
    </recommendedName>
</protein>
<evidence type="ECO:0000256" key="1">
    <source>
        <dbReference type="ARBA" id="ARBA00004141"/>
    </source>
</evidence>
<evidence type="ECO:0000256" key="7">
    <source>
        <dbReference type="ARBA" id="ARBA00022833"/>
    </source>
</evidence>
<accession>A0AAD5R482</accession>
<dbReference type="GO" id="GO:0008270">
    <property type="term" value="F:zinc ion binding"/>
    <property type="evidence" value="ECO:0007669"/>
    <property type="project" value="UniProtKB-KW"/>
</dbReference>
<keyword evidence="7" id="KW-0862">Zinc</keyword>
<keyword evidence="2" id="KW-0808">Transferase</keyword>
<dbReference type="Pfam" id="PF12906">
    <property type="entry name" value="RINGv"/>
    <property type="match status" value="1"/>
</dbReference>
<dbReference type="GO" id="GO:0004842">
    <property type="term" value="F:ubiquitin-protein transferase activity"/>
    <property type="evidence" value="ECO:0007669"/>
    <property type="project" value="TreeGrafter"/>
</dbReference>
<dbReference type="Gene3D" id="3.30.40.10">
    <property type="entry name" value="Zinc/RING finger domain, C3HC4 (zinc finger)"/>
    <property type="match status" value="1"/>
</dbReference>
<reference evidence="11" key="1">
    <citation type="submission" date="2021-06" db="EMBL/GenBank/DDBJ databases">
        <title>Parelaphostrongylus tenuis whole genome reference sequence.</title>
        <authorList>
            <person name="Garwood T.J."/>
            <person name="Larsen P.A."/>
            <person name="Fountain-Jones N.M."/>
            <person name="Garbe J.R."/>
            <person name="Macchietto M.G."/>
            <person name="Kania S.A."/>
            <person name="Gerhold R.W."/>
            <person name="Richards J.E."/>
            <person name="Wolf T.M."/>
        </authorList>
    </citation>
    <scope>NUCLEOTIDE SEQUENCE</scope>
    <source>
        <strain evidence="11">MNPRO001-30</strain>
        <tissue evidence="11">Meninges</tissue>
    </source>
</reference>
<dbReference type="SMART" id="SM00744">
    <property type="entry name" value="RINGv"/>
    <property type="match status" value="1"/>
</dbReference>
<evidence type="ECO:0000256" key="4">
    <source>
        <dbReference type="ARBA" id="ARBA00022723"/>
    </source>
</evidence>
<gene>
    <name evidence="11" type="ORF">KIN20_030742</name>
</gene>
<dbReference type="SUPFAM" id="SSF57850">
    <property type="entry name" value="RING/U-box"/>
    <property type="match status" value="1"/>
</dbReference>
<dbReference type="PROSITE" id="PS51292">
    <property type="entry name" value="ZF_RING_CH"/>
    <property type="match status" value="1"/>
</dbReference>
<evidence type="ECO:0000313" key="11">
    <source>
        <dbReference type="EMBL" id="KAJ1369316.1"/>
    </source>
</evidence>
<evidence type="ECO:0000256" key="5">
    <source>
        <dbReference type="ARBA" id="ARBA00022771"/>
    </source>
</evidence>